<organism evidence="3 5">
    <name type="scientific">Bursaphelenchus xylophilus</name>
    <name type="common">Pinewood nematode worm</name>
    <name type="synonym">Aphelenchoides xylophilus</name>
    <dbReference type="NCBI Taxonomy" id="6326"/>
    <lineage>
        <taxon>Eukaryota</taxon>
        <taxon>Metazoa</taxon>
        <taxon>Ecdysozoa</taxon>
        <taxon>Nematoda</taxon>
        <taxon>Chromadorea</taxon>
        <taxon>Rhabditida</taxon>
        <taxon>Tylenchina</taxon>
        <taxon>Tylenchomorpha</taxon>
        <taxon>Aphelenchoidea</taxon>
        <taxon>Aphelenchoididae</taxon>
        <taxon>Bursaphelenchus</taxon>
    </lineage>
</organism>
<name>A0A1I7RNP8_BURXY</name>
<keyword evidence="4" id="KW-1185">Reference proteome</keyword>
<proteinExistence type="predicted"/>
<dbReference type="EMBL" id="CAJFDI010000005">
    <property type="protein sequence ID" value="CAD5232171.1"/>
    <property type="molecule type" value="Genomic_DNA"/>
</dbReference>
<reference evidence="5" key="1">
    <citation type="submission" date="2016-11" db="UniProtKB">
        <authorList>
            <consortium name="WormBaseParasite"/>
        </authorList>
    </citation>
    <scope>IDENTIFICATION</scope>
</reference>
<reference evidence="2" key="2">
    <citation type="submission" date="2020-08" db="EMBL/GenBank/DDBJ databases">
        <authorList>
            <person name="Kikuchi T."/>
        </authorList>
    </citation>
    <scope>NUCLEOTIDE SEQUENCE</scope>
    <source>
        <strain evidence="1">Ka4C1</strain>
    </source>
</reference>
<dbReference type="AlphaFoldDB" id="A0A1I7RNP8"/>
<evidence type="ECO:0000313" key="1">
    <source>
        <dbReference type="EMBL" id="CAD5232171.1"/>
    </source>
</evidence>
<dbReference type="EMBL" id="CAJFCV020000005">
    <property type="protein sequence ID" value="CAG9124208.1"/>
    <property type="molecule type" value="Genomic_DNA"/>
</dbReference>
<sequence length="186" mass="20352">MSDEVDTDSCVTALSGYVFQPKLSVSLASLSVSTVSVDSVFPSSGDMIPELSDGDLLSVNDPFSSDQSTFSLTSLNSSLFNDVTSFEESSMTKDKNFDDSSCGSSCASATPSFHTSDIQTRFDDDFSYEYDESFVESEEEDDSGLKTGIEYENDDEIWCLETGFEMSDPNKSIGVYTAIDRDDIRL</sequence>
<dbReference type="WBParaSite" id="BXY_0233500.1">
    <property type="protein sequence ID" value="BXY_0233500.1"/>
    <property type="gene ID" value="BXY_0233500"/>
</dbReference>
<evidence type="ECO:0000313" key="3">
    <source>
        <dbReference type="Proteomes" id="UP000095284"/>
    </source>
</evidence>
<evidence type="ECO:0000313" key="4">
    <source>
        <dbReference type="Proteomes" id="UP000659654"/>
    </source>
</evidence>
<protein>
    <submittedName>
        <fullName evidence="1">(pine wood nematode) hypothetical protein</fullName>
    </submittedName>
</protein>
<gene>
    <name evidence="1" type="ORF">BXYJ_LOCUS12262</name>
</gene>
<evidence type="ECO:0000313" key="5">
    <source>
        <dbReference type="WBParaSite" id="BXY_0233500.1"/>
    </source>
</evidence>
<accession>A0A1I7RNP8</accession>
<dbReference type="Proteomes" id="UP000659654">
    <property type="component" value="Unassembled WGS sequence"/>
</dbReference>
<evidence type="ECO:0000313" key="2">
    <source>
        <dbReference type="EMBL" id="CAG9124208.1"/>
    </source>
</evidence>
<dbReference type="Proteomes" id="UP000582659">
    <property type="component" value="Unassembled WGS sequence"/>
</dbReference>
<dbReference type="Proteomes" id="UP000095284">
    <property type="component" value="Unplaced"/>
</dbReference>